<dbReference type="InterPro" id="IPR000595">
    <property type="entry name" value="cNMP-bd_dom"/>
</dbReference>
<dbReference type="PROSITE" id="PS50042">
    <property type="entry name" value="CNMP_BINDING_3"/>
    <property type="match status" value="1"/>
</dbReference>
<evidence type="ECO:0000256" key="3">
    <source>
        <dbReference type="ARBA" id="ARBA00023163"/>
    </source>
</evidence>
<evidence type="ECO:0000259" key="4">
    <source>
        <dbReference type="PROSITE" id="PS50042"/>
    </source>
</evidence>
<sequence>MKSLDTTAVTQIFPQFTDQNLLKELSENGYIQRYHSGDYIMDKGMPVEFVPLLISGSMRIMRRDDEDRELLLYYLRAGETCASSLTCCMDKSISEVEAVAEEDTEVLAIPSNLVDVWMEKYPQWKAYVMQTYHDRFQELMETIDAIAFHQLDERMLRYFNERIENQNGDRVIKASHQEIATDLHSSREVISRLLKQMEKEGMVALGRNRVEVL</sequence>
<dbReference type="EMBL" id="WBVQ01000001">
    <property type="protein sequence ID" value="KAB2817835.1"/>
    <property type="molecule type" value="Genomic_DNA"/>
</dbReference>
<keyword evidence="1" id="KW-0805">Transcription regulation</keyword>
<protein>
    <submittedName>
        <fullName evidence="5">Crp/Fnr family transcriptional regulator</fullName>
    </submittedName>
</protein>
<gene>
    <name evidence="5" type="ORF">F8C82_05375</name>
</gene>
<dbReference type="PANTHER" id="PTHR24567:SF26">
    <property type="entry name" value="REGULATORY PROTEIN YEIL"/>
    <property type="match status" value="1"/>
</dbReference>
<dbReference type="GO" id="GO:0005829">
    <property type="term" value="C:cytosol"/>
    <property type="evidence" value="ECO:0007669"/>
    <property type="project" value="TreeGrafter"/>
</dbReference>
<dbReference type="GO" id="GO:0003700">
    <property type="term" value="F:DNA-binding transcription factor activity"/>
    <property type="evidence" value="ECO:0007669"/>
    <property type="project" value="TreeGrafter"/>
</dbReference>
<organism evidence="5 6">
    <name type="scientific">Phaeocystidibacter marisrubri</name>
    <dbReference type="NCBI Taxonomy" id="1577780"/>
    <lineage>
        <taxon>Bacteria</taxon>
        <taxon>Pseudomonadati</taxon>
        <taxon>Bacteroidota</taxon>
        <taxon>Flavobacteriia</taxon>
        <taxon>Flavobacteriales</taxon>
        <taxon>Phaeocystidibacteraceae</taxon>
        <taxon>Phaeocystidibacter</taxon>
    </lineage>
</organism>
<dbReference type="InterPro" id="IPR050397">
    <property type="entry name" value="Env_Response_Regulators"/>
</dbReference>
<dbReference type="GO" id="GO:0003677">
    <property type="term" value="F:DNA binding"/>
    <property type="evidence" value="ECO:0007669"/>
    <property type="project" value="UniProtKB-KW"/>
</dbReference>
<dbReference type="RefSeq" id="WP_151692523.1">
    <property type="nucleotide sequence ID" value="NZ_BMGX01000002.1"/>
</dbReference>
<keyword evidence="3" id="KW-0804">Transcription</keyword>
<evidence type="ECO:0000313" key="6">
    <source>
        <dbReference type="Proteomes" id="UP000484164"/>
    </source>
</evidence>
<dbReference type="InterPro" id="IPR012318">
    <property type="entry name" value="HTH_CRP"/>
</dbReference>
<keyword evidence="6" id="KW-1185">Reference proteome</keyword>
<dbReference type="SUPFAM" id="SSF51206">
    <property type="entry name" value="cAMP-binding domain-like"/>
    <property type="match status" value="1"/>
</dbReference>
<accession>A0A6L3ZK86</accession>
<feature type="domain" description="Cyclic nucleotide-binding" evidence="4">
    <location>
        <begin position="13"/>
        <end position="80"/>
    </location>
</feature>
<dbReference type="InterPro" id="IPR036388">
    <property type="entry name" value="WH-like_DNA-bd_sf"/>
</dbReference>
<dbReference type="CDD" id="cd00038">
    <property type="entry name" value="CAP_ED"/>
    <property type="match status" value="1"/>
</dbReference>
<evidence type="ECO:0000313" key="5">
    <source>
        <dbReference type="EMBL" id="KAB2817835.1"/>
    </source>
</evidence>
<dbReference type="Pfam" id="PF00027">
    <property type="entry name" value="cNMP_binding"/>
    <property type="match status" value="1"/>
</dbReference>
<proteinExistence type="predicted"/>
<dbReference type="Pfam" id="PF13545">
    <property type="entry name" value="HTH_Crp_2"/>
    <property type="match status" value="1"/>
</dbReference>
<name>A0A6L3ZK86_9FLAO</name>
<dbReference type="SUPFAM" id="SSF46785">
    <property type="entry name" value="Winged helix' DNA-binding domain"/>
    <property type="match status" value="1"/>
</dbReference>
<dbReference type="Gene3D" id="1.10.10.10">
    <property type="entry name" value="Winged helix-like DNA-binding domain superfamily/Winged helix DNA-binding domain"/>
    <property type="match status" value="1"/>
</dbReference>
<reference evidence="5 6" key="1">
    <citation type="submission" date="2019-10" db="EMBL/GenBank/DDBJ databases">
        <title>Genome sequence of Phaeocystidibacter marisrubri JCM30614 (type strain).</title>
        <authorList>
            <person name="Bowman J.P."/>
        </authorList>
    </citation>
    <scope>NUCLEOTIDE SEQUENCE [LARGE SCALE GENOMIC DNA]</scope>
    <source>
        <strain evidence="5 6">JCM 30614</strain>
    </source>
</reference>
<dbReference type="InterPro" id="IPR018490">
    <property type="entry name" value="cNMP-bd_dom_sf"/>
</dbReference>
<dbReference type="InterPro" id="IPR036390">
    <property type="entry name" value="WH_DNA-bd_sf"/>
</dbReference>
<evidence type="ECO:0000256" key="2">
    <source>
        <dbReference type="ARBA" id="ARBA00023125"/>
    </source>
</evidence>
<comment type="caution">
    <text evidence="5">The sequence shown here is derived from an EMBL/GenBank/DDBJ whole genome shotgun (WGS) entry which is preliminary data.</text>
</comment>
<evidence type="ECO:0000256" key="1">
    <source>
        <dbReference type="ARBA" id="ARBA00023015"/>
    </source>
</evidence>
<dbReference type="InterPro" id="IPR014710">
    <property type="entry name" value="RmlC-like_jellyroll"/>
</dbReference>
<keyword evidence="2" id="KW-0238">DNA-binding</keyword>
<dbReference type="PANTHER" id="PTHR24567">
    <property type="entry name" value="CRP FAMILY TRANSCRIPTIONAL REGULATORY PROTEIN"/>
    <property type="match status" value="1"/>
</dbReference>
<dbReference type="AlphaFoldDB" id="A0A6L3ZK86"/>
<dbReference type="Gene3D" id="2.60.120.10">
    <property type="entry name" value="Jelly Rolls"/>
    <property type="match status" value="1"/>
</dbReference>
<dbReference type="OrthoDB" id="9776746at2"/>
<dbReference type="Proteomes" id="UP000484164">
    <property type="component" value="Unassembled WGS sequence"/>
</dbReference>